<comment type="subcellular location">
    <subcellularLocation>
        <location evidence="1">Membrane</location>
        <topology evidence="1">Single-pass type I membrane protein</topology>
    </subcellularLocation>
</comment>
<proteinExistence type="predicted"/>
<keyword evidence="7" id="KW-0472">Membrane</keyword>
<keyword evidence="8" id="KW-1015">Disulfide bond</keyword>
<keyword evidence="5" id="KW-0391">Immunity</keyword>
<dbReference type="GeneTree" id="ENSGT01120000271828"/>
<keyword evidence="6" id="KW-1133">Transmembrane helix</keyword>
<evidence type="ECO:0000256" key="5">
    <source>
        <dbReference type="ARBA" id="ARBA00022859"/>
    </source>
</evidence>
<dbReference type="GO" id="GO:0005615">
    <property type="term" value="C:extracellular space"/>
    <property type="evidence" value="ECO:0007669"/>
    <property type="project" value="TreeGrafter"/>
</dbReference>
<evidence type="ECO:0000256" key="9">
    <source>
        <dbReference type="ARBA" id="ARBA00023180"/>
    </source>
</evidence>
<evidence type="ECO:0000256" key="4">
    <source>
        <dbReference type="ARBA" id="ARBA00022729"/>
    </source>
</evidence>
<feature type="domain" description="MHC class I-like antigen recognition-like" evidence="10">
    <location>
        <begin position="20"/>
        <end position="107"/>
    </location>
</feature>
<dbReference type="Ensembl" id="ENSCPBT00000001181.1">
    <property type="protein sequence ID" value="ENSCPBP00000000947.1"/>
    <property type="gene ID" value="ENSCPBG00000000764.1"/>
</dbReference>
<evidence type="ECO:0000256" key="6">
    <source>
        <dbReference type="ARBA" id="ARBA00022989"/>
    </source>
</evidence>
<evidence type="ECO:0000256" key="3">
    <source>
        <dbReference type="ARBA" id="ARBA00022692"/>
    </source>
</evidence>
<dbReference type="AlphaFoldDB" id="A0A8C3F343"/>
<dbReference type="Pfam" id="PF00129">
    <property type="entry name" value="MHC_I"/>
    <property type="match status" value="1"/>
</dbReference>
<organism evidence="11 12">
    <name type="scientific">Chrysemys picta bellii</name>
    <name type="common">Western painted turtle</name>
    <name type="synonym">Emys bellii</name>
    <dbReference type="NCBI Taxonomy" id="8478"/>
    <lineage>
        <taxon>Eukaryota</taxon>
        <taxon>Metazoa</taxon>
        <taxon>Chordata</taxon>
        <taxon>Craniata</taxon>
        <taxon>Vertebrata</taxon>
        <taxon>Euteleostomi</taxon>
        <taxon>Archelosauria</taxon>
        <taxon>Testudinata</taxon>
        <taxon>Testudines</taxon>
        <taxon>Cryptodira</taxon>
        <taxon>Durocryptodira</taxon>
        <taxon>Testudinoidea</taxon>
        <taxon>Emydidae</taxon>
        <taxon>Chrysemys</taxon>
    </lineage>
</organism>
<dbReference type="InterPro" id="IPR037055">
    <property type="entry name" value="MHC_I-like_Ag-recog_sf"/>
</dbReference>
<dbReference type="SUPFAM" id="SSF54452">
    <property type="entry name" value="MHC antigen-recognition domain"/>
    <property type="match status" value="1"/>
</dbReference>
<evidence type="ECO:0000256" key="1">
    <source>
        <dbReference type="ARBA" id="ARBA00004479"/>
    </source>
</evidence>
<keyword evidence="4" id="KW-0732">Signal</keyword>
<dbReference type="InterPro" id="IPR011161">
    <property type="entry name" value="MHC_I-like_Ag-recog"/>
</dbReference>
<dbReference type="GO" id="GO:0002474">
    <property type="term" value="P:antigen processing and presentation of peptide antigen via MHC class I"/>
    <property type="evidence" value="ECO:0007669"/>
    <property type="project" value="UniProtKB-KW"/>
</dbReference>
<evidence type="ECO:0000313" key="12">
    <source>
        <dbReference type="Proteomes" id="UP000694380"/>
    </source>
</evidence>
<dbReference type="Proteomes" id="UP000694380">
    <property type="component" value="Unplaced"/>
</dbReference>
<name>A0A8C3F343_CHRPI</name>
<accession>A0A8C3F343</accession>
<keyword evidence="9" id="KW-0325">Glycoprotein</keyword>
<dbReference type="InterPro" id="IPR050208">
    <property type="entry name" value="MHC_class-I_related"/>
</dbReference>
<keyword evidence="3" id="KW-0812">Transmembrane</keyword>
<evidence type="ECO:0000256" key="8">
    <source>
        <dbReference type="ARBA" id="ARBA00023157"/>
    </source>
</evidence>
<reference evidence="11" key="1">
    <citation type="submission" date="2025-08" db="UniProtKB">
        <authorList>
            <consortium name="Ensembl"/>
        </authorList>
    </citation>
    <scope>IDENTIFICATION</scope>
</reference>
<sequence length="143" mass="15541">VAPRLPPPPTWPLPSPRAGPHSLRYFYTAVSEPGPGLPPFTGVGYVDDQLIVDYSSERVKAQPSAEWMARNTDPQYWDQNTQNFQGAQSTFRTNLNTLRERYNQTGGECGARSLPGPDTGLALRGGQRGSQQLCRPGPMGGGV</sequence>
<dbReference type="PANTHER" id="PTHR16675">
    <property type="entry name" value="MHC CLASS I-RELATED"/>
    <property type="match status" value="1"/>
</dbReference>
<dbReference type="GO" id="GO:0006955">
    <property type="term" value="P:immune response"/>
    <property type="evidence" value="ECO:0007669"/>
    <property type="project" value="TreeGrafter"/>
</dbReference>
<evidence type="ECO:0000256" key="7">
    <source>
        <dbReference type="ARBA" id="ARBA00023136"/>
    </source>
</evidence>
<dbReference type="GO" id="GO:0042612">
    <property type="term" value="C:MHC class I protein complex"/>
    <property type="evidence" value="ECO:0007669"/>
    <property type="project" value="UniProtKB-KW"/>
</dbReference>
<dbReference type="GO" id="GO:0009897">
    <property type="term" value="C:external side of plasma membrane"/>
    <property type="evidence" value="ECO:0007669"/>
    <property type="project" value="TreeGrafter"/>
</dbReference>
<evidence type="ECO:0000313" key="11">
    <source>
        <dbReference type="Ensembl" id="ENSCPBP00000000947.1"/>
    </source>
</evidence>
<dbReference type="InterPro" id="IPR011162">
    <property type="entry name" value="MHC_I/II-like_Ag-recog"/>
</dbReference>
<dbReference type="PANTHER" id="PTHR16675:SF242">
    <property type="entry name" value="MAJOR HISTOCOMPATIBILITY COMPLEX CLASS I-RELATED GENE PROTEIN"/>
    <property type="match status" value="1"/>
</dbReference>
<dbReference type="OMA" id="WGRETET"/>
<protein>
    <recommendedName>
        <fullName evidence="10">MHC class I-like antigen recognition-like domain-containing protein</fullName>
    </recommendedName>
</protein>
<reference evidence="11" key="2">
    <citation type="submission" date="2025-09" db="UniProtKB">
        <authorList>
            <consortium name="Ensembl"/>
        </authorList>
    </citation>
    <scope>IDENTIFICATION</scope>
</reference>
<keyword evidence="12" id="KW-1185">Reference proteome</keyword>
<evidence type="ECO:0000259" key="10">
    <source>
        <dbReference type="Pfam" id="PF00129"/>
    </source>
</evidence>
<evidence type="ECO:0000256" key="2">
    <source>
        <dbReference type="ARBA" id="ARBA00022451"/>
    </source>
</evidence>
<dbReference type="Gene3D" id="3.30.500.10">
    <property type="entry name" value="MHC class I-like antigen recognition-like"/>
    <property type="match status" value="1"/>
</dbReference>
<keyword evidence="2" id="KW-0490">MHC I</keyword>